<dbReference type="PANTHER" id="PTHR43350">
    <property type="entry name" value="NAD-DEPENDENT ALCOHOL DEHYDROGENASE"/>
    <property type="match status" value="1"/>
</dbReference>
<dbReference type="InterPro" id="IPR013154">
    <property type="entry name" value="ADH-like_N"/>
</dbReference>
<keyword evidence="3" id="KW-0479">Metal-binding</keyword>
<gene>
    <name evidence="7" type="ORF">AVDCRST_MAG73-49</name>
</gene>
<dbReference type="AlphaFoldDB" id="A0A6J4TC26"/>
<keyword evidence="4" id="KW-0862">Zinc</keyword>
<comment type="similarity">
    <text evidence="2">Belongs to the zinc-containing alcohol dehydrogenase family.</text>
</comment>
<accession>A0A6J4TC26</accession>
<evidence type="ECO:0000256" key="1">
    <source>
        <dbReference type="ARBA" id="ARBA00001947"/>
    </source>
</evidence>
<feature type="domain" description="Enoyl reductase (ER)" evidence="6">
    <location>
        <begin position="8"/>
        <end position="367"/>
    </location>
</feature>
<dbReference type="InterPro" id="IPR013149">
    <property type="entry name" value="ADH-like_C"/>
</dbReference>
<dbReference type="GO" id="GO:0046872">
    <property type="term" value="F:metal ion binding"/>
    <property type="evidence" value="ECO:0007669"/>
    <property type="project" value="UniProtKB-KW"/>
</dbReference>
<organism evidence="7">
    <name type="scientific">uncultured Thermomicrobiales bacterium</name>
    <dbReference type="NCBI Taxonomy" id="1645740"/>
    <lineage>
        <taxon>Bacteria</taxon>
        <taxon>Pseudomonadati</taxon>
        <taxon>Thermomicrobiota</taxon>
        <taxon>Thermomicrobia</taxon>
        <taxon>Thermomicrobiales</taxon>
        <taxon>environmental samples</taxon>
    </lineage>
</organism>
<evidence type="ECO:0000256" key="4">
    <source>
        <dbReference type="ARBA" id="ARBA00022833"/>
    </source>
</evidence>
<dbReference type="Gene3D" id="3.40.50.720">
    <property type="entry name" value="NAD(P)-binding Rossmann-like Domain"/>
    <property type="match status" value="1"/>
</dbReference>
<dbReference type="Pfam" id="PF00107">
    <property type="entry name" value="ADH_zinc_N"/>
    <property type="match status" value="1"/>
</dbReference>
<dbReference type="InterPro" id="IPR020843">
    <property type="entry name" value="ER"/>
</dbReference>
<dbReference type="EMBL" id="CADCWE010000004">
    <property type="protein sequence ID" value="CAA9518636.1"/>
    <property type="molecule type" value="Genomic_DNA"/>
</dbReference>
<dbReference type="Gene3D" id="3.90.180.10">
    <property type="entry name" value="Medium-chain alcohol dehydrogenases, catalytic domain"/>
    <property type="match status" value="2"/>
</dbReference>
<dbReference type="InterPro" id="IPR011032">
    <property type="entry name" value="GroES-like_sf"/>
</dbReference>
<proteinExistence type="inferred from homology"/>
<evidence type="ECO:0000256" key="5">
    <source>
        <dbReference type="ARBA" id="ARBA00023002"/>
    </source>
</evidence>
<evidence type="ECO:0000256" key="2">
    <source>
        <dbReference type="ARBA" id="ARBA00008072"/>
    </source>
</evidence>
<dbReference type="GO" id="GO:0016491">
    <property type="term" value="F:oxidoreductase activity"/>
    <property type="evidence" value="ECO:0007669"/>
    <property type="project" value="UniProtKB-KW"/>
</dbReference>
<dbReference type="Pfam" id="PF08240">
    <property type="entry name" value="ADH_N"/>
    <property type="match status" value="1"/>
</dbReference>
<keyword evidence="5" id="KW-0560">Oxidoreductase</keyword>
<dbReference type="PANTHER" id="PTHR43350:SF19">
    <property type="entry name" value="D-GULOSIDE 3-DEHYDROGENASE"/>
    <property type="match status" value="1"/>
</dbReference>
<evidence type="ECO:0000259" key="6">
    <source>
        <dbReference type="SMART" id="SM00829"/>
    </source>
</evidence>
<comment type="cofactor">
    <cofactor evidence="1">
        <name>Zn(2+)</name>
        <dbReference type="ChEBI" id="CHEBI:29105"/>
    </cofactor>
</comment>
<dbReference type="CDD" id="cd08255">
    <property type="entry name" value="2-desacetyl-2-hydroxyethyl_bacteriochlorophyllide_like"/>
    <property type="match status" value="1"/>
</dbReference>
<dbReference type="SUPFAM" id="SSF51735">
    <property type="entry name" value="NAD(P)-binding Rossmann-fold domains"/>
    <property type="match status" value="1"/>
</dbReference>
<dbReference type="SMART" id="SM00829">
    <property type="entry name" value="PKS_ER"/>
    <property type="match status" value="1"/>
</dbReference>
<dbReference type="InterPro" id="IPR036291">
    <property type="entry name" value="NAD(P)-bd_dom_sf"/>
</dbReference>
<dbReference type="SUPFAM" id="SSF50129">
    <property type="entry name" value="GroES-like"/>
    <property type="match status" value="1"/>
</dbReference>
<reference evidence="7" key="1">
    <citation type="submission" date="2020-02" db="EMBL/GenBank/DDBJ databases">
        <authorList>
            <person name="Meier V. D."/>
        </authorList>
    </citation>
    <scope>NUCLEOTIDE SEQUENCE</scope>
    <source>
        <strain evidence="7">AVDCRST_MAG73</strain>
    </source>
</reference>
<evidence type="ECO:0000256" key="3">
    <source>
        <dbReference type="ARBA" id="ARBA00022723"/>
    </source>
</evidence>
<evidence type="ECO:0000313" key="7">
    <source>
        <dbReference type="EMBL" id="CAA9518636.1"/>
    </source>
</evidence>
<sequence length="370" mass="39389">MPRELVAVAPRTPVLREYDDPPLGPIQIRVATSFASPKHGTELVGYRDDPVARRPYDPAWGAAMSLPEGQGATFPRRLGNMAAGVVAEVGSDVSRFRPGDRVFGHFPIRETQTVDQTGADPLPEGLSPEVAVCLDPAVMAFPLRDARIGLGDRVAVFGLGAIGLMAVQLARLAGAETVIALDPIPARRALALAYGADHALDHLAGDADAGLAIRRLTGDPGDPASRPARRVGGGYREIASQVGELGVDVAVEVSGNPRALHQAIRATRFGGVVCLLSFYGSDAAGLLLGEEFHINRLTLISARAESLPMRDAPGWTLDRMARLCLDWLTSGRLRADGIVTPVVPFDDSPDAYREIDEHPERSIKLGIAFP</sequence>
<protein>
    <recommendedName>
        <fullName evidence="6">Enoyl reductase (ER) domain-containing protein</fullName>
    </recommendedName>
</protein>
<name>A0A6J4TC26_9BACT</name>